<evidence type="ECO:0000256" key="1">
    <source>
        <dbReference type="SAM" id="MobiDB-lite"/>
    </source>
</evidence>
<feature type="compositionally biased region" description="Polar residues" evidence="1">
    <location>
        <begin position="54"/>
        <end position="65"/>
    </location>
</feature>
<feature type="region of interest" description="Disordered" evidence="1">
    <location>
        <begin position="36"/>
        <end position="71"/>
    </location>
</feature>
<accession>I1BH04</accession>
<dbReference type="RefSeq" id="XP_067510880.1">
    <property type="nucleotide sequence ID" value="XM_067654779.1"/>
</dbReference>
<sequence length="71" mass="8120">MMKSTHQTCLTTLKNAWYVQYSLIIRVKSKKYPLESRGGSECVRKKEKRAMDTRMSSAANKSRFTGESGDI</sequence>
<reference evidence="2 3" key="1">
    <citation type="journal article" date="2009" name="PLoS Genet.">
        <title>Genomic analysis of the basal lineage fungus Rhizopus oryzae reveals a whole-genome duplication.</title>
        <authorList>
            <person name="Ma L.-J."/>
            <person name="Ibrahim A.S."/>
            <person name="Skory C."/>
            <person name="Grabherr M.G."/>
            <person name="Burger G."/>
            <person name="Butler M."/>
            <person name="Elias M."/>
            <person name="Idnurm A."/>
            <person name="Lang B.F."/>
            <person name="Sone T."/>
            <person name="Abe A."/>
            <person name="Calvo S.E."/>
            <person name="Corrochano L.M."/>
            <person name="Engels R."/>
            <person name="Fu J."/>
            <person name="Hansberg W."/>
            <person name="Kim J.-M."/>
            <person name="Kodira C.D."/>
            <person name="Koehrsen M.J."/>
            <person name="Liu B."/>
            <person name="Miranda-Saavedra D."/>
            <person name="O'Leary S."/>
            <person name="Ortiz-Castellanos L."/>
            <person name="Poulter R."/>
            <person name="Rodriguez-Romero J."/>
            <person name="Ruiz-Herrera J."/>
            <person name="Shen Y.-Q."/>
            <person name="Zeng Q."/>
            <person name="Galagan J."/>
            <person name="Birren B.W."/>
            <person name="Cuomo C.A."/>
            <person name="Wickes B.L."/>
        </authorList>
    </citation>
    <scope>NUCLEOTIDE SEQUENCE [LARGE SCALE GENOMIC DNA]</scope>
    <source>
        <strain evidence="3">RA 99-880 / ATCC MYA-4621 / FGSC 9543 / NRRL 43880</strain>
    </source>
</reference>
<dbReference type="Proteomes" id="UP000009138">
    <property type="component" value="Unassembled WGS sequence"/>
</dbReference>
<proteinExistence type="predicted"/>
<organism evidence="2 3">
    <name type="scientific">Rhizopus delemar (strain RA 99-880 / ATCC MYA-4621 / FGSC 9543 / NRRL 43880)</name>
    <name type="common">Mucormycosis agent</name>
    <name type="synonym">Rhizopus arrhizus var. delemar</name>
    <dbReference type="NCBI Taxonomy" id="246409"/>
    <lineage>
        <taxon>Eukaryota</taxon>
        <taxon>Fungi</taxon>
        <taxon>Fungi incertae sedis</taxon>
        <taxon>Mucoromycota</taxon>
        <taxon>Mucoromycotina</taxon>
        <taxon>Mucoromycetes</taxon>
        <taxon>Mucorales</taxon>
        <taxon>Mucorineae</taxon>
        <taxon>Rhizopodaceae</taxon>
        <taxon>Rhizopus</taxon>
    </lineage>
</organism>
<dbReference type="GeneID" id="93607160"/>
<name>I1BH04_RHIO9</name>
<keyword evidence="3" id="KW-1185">Reference proteome</keyword>
<evidence type="ECO:0000313" key="3">
    <source>
        <dbReference type="Proteomes" id="UP000009138"/>
    </source>
</evidence>
<protein>
    <submittedName>
        <fullName evidence="2">Uncharacterized protein</fullName>
    </submittedName>
</protein>
<dbReference type="VEuPathDB" id="FungiDB:RO3G_00188"/>
<dbReference type="EMBL" id="CH476732">
    <property type="protein sequence ID" value="EIE75484.1"/>
    <property type="molecule type" value="Genomic_DNA"/>
</dbReference>
<dbReference type="AlphaFoldDB" id="I1BH04"/>
<gene>
    <name evidence="2" type="ORF">RO3G_00188</name>
</gene>
<dbReference type="InParanoid" id="I1BH04"/>
<evidence type="ECO:0000313" key="2">
    <source>
        <dbReference type="EMBL" id="EIE75484.1"/>
    </source>
</evidence>